<keyword evidence="3" id="KW-0378">Hydrolase</keyword>
<dbReference type="SUPFAM" id="SSF53474">
    <property type="entry name" value="alpha/beta-Hydrolases"/>
    <property type="match status" value="1"/>
</dbReference>
<dbReference type="InterPro" id="IPR000639">
    <property type="entry name" value="Epox_hydrolase-like"/>
</dbReference>
<sequence>MAYVDSGGVRIAFETFGDASAVPVLLVHGFASNRDGNWLRAGWARPLTDAGYHGVAVDLRGHGESDRPRSIAAYGPGRLQADLLAVLDALAVPSAHVLGYSLGARLAWELAVAHPARVRSLVVGGLPVAGSFAGYDVAQARAAVERAIETEDAATARYLAMMTAMPGNDPRALLRLAEAARRRAFRPLAPMPGQPTLIVAGTDDDLAADSEALAAAVPHAEFVPLPGRNHLDAITSRVFKTAVVEFLDRQPR</sequence>
<evidence type="ECO:0000256" key="1">
    <source>
        <dbReference type="ARBA" id="ARBA00022559"/>
    </source>
</evidence>
<protein>
    <submittedName>
        <fullName evidence="3">Alpha/beta fold hydrolase</fullName>
    </submittedName>
</protein>
<dbReference type="Pfam" id="PF00561">
    <property type="entry name" value="Abhydrolase_1"/>
    <property type="match status" value="1"/>
</dbReference>
<name>A0ABT2H8W4_9MICO</name>
<feature type="domain" description="AB hydrolase-1" evidence="2">
    <location>
        <begin position="23"/>
        <end position="123"/>
    </location>
</feature>
<proteinExistence type="predicted"/>
<keyword evidence="1" id="KW-0560">Oxidoreductase</keyword>
<dbReference type="InterPro" id="IPR029058">
    <property type="entry name" value="AB_hydrolase_fold"/>
</dbReference>
<dbReference type="RefSeq" id="WP_259542226.1">
    <property type="nucleotide sequence ID" value="NZ_JANLCJ010000017.1"/>
</dbReference>
<dbReference type="PRINTS" id="PR00412">
    <property type="entry name" value="EPOXHYDRLASE"/>
</dbReference>
<evidence type="ECO:0000259" key="2">
    <source>
        <dbReference type="Pfam" id="PF00561"/>
    </source>
</evidence>
<dbReference type="Gene3D" id="3.40.50.1820">
    <property type="entry name" value="alpha/beta hydrolase"/>
    <property type="match status" value="1"/>
</dbReference>
<dbReference type="InterPro" id="IPR050471">
    <property type="entry name" value="AB_hydrolase"/>
</dbReference>
<accession>A0ABT2H8W4</accession>
<organism evidence="3 4">
    <name type="scientific">Herbiconiux daphne</name>
    <dbReference type="NCBI Taxonomy" id="2970914"/>
    <lineage>
        <taxon>Bacteria</taxon>
        <taxon>Bacillati</taxon>
        <taxon>Actinomycetota</taxon>
        <taxon>Actinomycetes</taxon>
        <taxon>Micrococcales</taxon>
        <taxon>Microbacteriaceae</taxon>
        <taxon>Herbiconiux</taxon>
    </lineage>
</organism>
<comment type="caution">
    <text evidence="3">The sequence shown here is derived from an EMBL/GenBank/DDBJ whole genome shotgun (WGS) entry which is preliminary data.</text>
</comment>
<dbReference type="PRINTS" id="PR00111">
    <property type="entry name" value="ABHYDROLASE"/>
</dbReference>
<evidence type="ECO:0000313" key="4">
    <source>
        <dbReference type="Proteomes" id="UP001165586"/>
    </source>
</evidence>
<dbReference type="Proteomes" id="UP001165586">
    <property type="component" value="Unassembled WGS sequence"/>
</dbReference>
<reference evidence="3" key="1">
    <citation type="submission" date="2022-08" db="EMBL/GenBank/DDBJ databases">
        <authorList>
            <person name="Deng Y."/>
            <person name="Han X.-F."/>
            <person name="Zhang Y.-Q."/>
        </authorList>
    </citation>
    <scope>NUCLEOTIDE SEQUENCE</scope>
    <source>
        <strain evidence="3">CPCC 203386</strain>
    </source>
</reference>
<keyword evidence="1" id="KW-0575">Peroxidase</keyword>
<dbReference type="EMBL" id="JANLCJ010000017">
    <property type="protein sequence ID" value="MCS5736344.1"/>
    <property type="molecule type" value="Genomic_DNA"/>
</dbReference>
<dbReference type="GO" id="GO:0016787">
    <property type="term" value="F:hydrolase activity"/>
    <property type="evidence" value="ECO:0007669"/>
    <property type="project" value="UniProtKB-KW"/>
</dbReference>
<keyword evidence="4" id="KW-1185">Reference proteome</keyword>
<dbReference type="PANTHER" id="PTHR43433">
    <property type="entry name" value="HYDROLASE, ALPHA/BETA FOLD FAMILY PROTEIN"/>
    <property type="match status" value="1"/>
</dbReference>
<gene>
    <name evidence="3" type="ORF">N1032_21645</name>
</gene>
<dbReference type="PANTHER" id="PTHR43433:SF5">
    <property type="entry name" value="AB HYDROLASE-1 DOMAIN-CONTAINING PROTEIN"/>
    <property type="match status" value="1"/>
</dbReference>
<evidence type="ECO:0000313" key="3">
    <source>
        <dbReference type="EMBL" id="MCS5736344.1"/>
    </source>
</evidence>
<dbReference type="InterPro" id="IPR000073">
    <property type="entry name" value="AB_hydrolase_1"/>
</dbReference>